<evidence type="ECO:0000256" key="4">
    <source>
        <dbReference type="ARBA" id="ARBA00022617"/>
    </source>
</evidence>
<keyword evidence="3" id="KW-0813">Transport</keyword>
<dbReference type="Gene3D" id="1.20.120.1770">
    <property type="match status" value="1"/>
</dbReference>
<dbReference type="GO" id="GO:0008270">
    <property type="term" value="F:zinc ion binding"/>
    <property type="evidence" value="ECO:0007669"/>
    <property type="project" value="UniProtKB-KW"/>
</dbReference>
<feature type="transmembrane region" description="Helical" evidence="12">
    <location>
        <begin position="566"/>
        <end position="585"/>
    </location>
</feature>
<dbReference type="PROSITE" id="PS51522">
    <property type="entry name" value="ZF_NANOS"/>
    <property type="match status" value="1"/>
</dbReference>
<evidence type="ECO:0000259" key="13">
    <source>
        <dbReference type="PROSITE" id="PS50939"/>
    </source>
</evidence>
<evidence type="ECO:0000313" key="15">
    <source>
        <dbReference type="EMBL" id="CAF4216153.1"/>
    </source>
</evidence>
<dbReference type="Proteomes" id="UP000663873">
    <property type="component" value="Unassembled WGS sequence"/>
</dbReference>
<evidence type="ECO:0000313" key="18">
    <source>
        <dbReference type="EMBL" id="CAF4759007.1"/>
    </source>
</evidence>
<dbReference type="InterPro" id="IPR038129">
    <property type="entry name" value="Nanos_sf"/>
</dbReference>
<organism evidence="15 19">
    <name type="scientific">Rotaria socialis</name>
    <dbReference type="NCBI Taxonomy" id="392032"/>
    <lineage>
        <taxon>Eukaryota</taxon>
        <taxon>Metazoa</taxon>
        <taxon>Spiralia</taxon>
        <taxon>Gnathifera</taxon>
        <taxon>Rotifera</taxon>
        <taxon>Eurotatoria</taxon>
        <taxon>Bdelloidea</taxon>
        <taxon>Philodinida</taxon>
        <taxon>Philodinidae</taxon>
        <taxon>Rotaria</taxon>
    </lineage>
</organism>
<dbReference type="PROSITE" id="PS50939">
    <property type="entry name" value="CYTOCHROME_B561"/>
    <property type="match status" value="1"/>
</dbReference>
<evidence type="ECO:0000313" key="17">
    <source>
        <dbReference type="EMBL" id="CAF4752310.1"/>
    </source>
</evidence>
<feature type="domain" description="Cytochrome b561" evidence="13">
    <location>
        <begin position="496"/>
        <end position="700"/>
    </location>
</feature>
<keyword evidence="11" id="KW-0694">RNA-binding</keyword>
<sequence>METVLGRGYSINEEFGLTDFYSPPSSIIDQNEEQDDDLFYAEEETNEIQLTDNIILSSSSVNESNDTDSKDWFKPLPLKLMSIETTPPPTPLMPRRLLDPINSTTGAFQSMTINTNLPITPSKVTDLKIPNWSLSTPSINPLIPCTKTNTPKTTTNLLTPTNIDRYLIEHRHLSDSIYKSSTKLGTATNTHQSISVQHTEVNNETSRLYSYMDQVDALASNLRTVCATSSNSWSTFDDSLSTPSQISINKSLYVPQINMKSPPCLNNSLVPQRINSFFPNSNSPFSHSSTFQHQHQQYQSHDPWFLSEMSTIVRQNQQNTNILLSTTAQQILAANTANNNRPLRSEKIDIEVIKHLIREANWKRQCGMKKEVCVFCRNNGENELIYSSHSLKDSVGNVTCPILGAYQCPICGATGAQAHTIKYCQATGDDNNRHVPTPYEKMLRMQAIGFDDNMAPSMPGLLHPIGSPSSLYRNGKLNGNDTSENDRRWYYWLAIFAQIPAIVAIFLILILFGKYRGGFEWGSNLDALFNYHPLCMTLGMVFFYGDAILVYRLFPHTSKVAIKLIHGFLLALSLILSSIGLSAIFENHAQSKPPKSDLYTLHSWIGITTVILFGLQWVCGFLTFLFPQLSERVRRAYMPSHRFWGKTIFIFAIMAMMMGIVEYCAFAQLFSPGTKFQETMLNMVGVMFLMFAVIVLYLVGNDNFHRPKEVDDDEHLPLTE</sequence>
<evidence type="ECO:0000256" key="12">
    <source>
        <dbReference type="SAM" id="Phobius"/>
    </source>
</evidence>
<keyword evidence="11" id="KW-0810">Translation regulation</keyword>
<comment type="cofactor">
    <cofactor evidence="1">
        <name>heme b</name>
        <dbReference type="ChEBI" id="CHEBI:60344"/>
    </cofactor>
</comment>
<dbReference type="Proteomes" id="UP000663838">
    <property type="component" value="Unassembled WGS sequence"/>
</dbReference>
<dbReference type="InterPro" id="IPR043205">
    <property type="entry name" value="CYB561/CYBRD1-like"/>
</dbReference>
<dbReference type="PANTHER" id="PTHR10106">
    <property type="entry name" value="CYTOCHROME B561-RELATED"/>
    <property type="match status" value="1"/>
</dbReference>
<feature type="domain" description="Nanos-type" evidence="14">
    <location>
        <begin position="372"/>
        <end position="426"/>
    </location>
</feature>
<keyword evidence="11" id="KW-0863">Zinc-finger</keyword>
<keyword evidence="20" id="KW-1185">Reference proteome</keyword>
<evidence type="ECO:0000256" key="10">
    <source>
        <dbReference type="ARBA" id="ARBA00023136"/>
    </source>
</evidence>
<dbReference type="EMBL" id="CAJOBS010001758">
    <property type="protein sequence ID" value="CAF4759007.1"/>
    <property type="molecule type" value="Genomic_DNA"/>
</dbReference>
<gene>
    <name evidence="15" type="ORF">HFQ381_LOCUS8347</name>
    <name evidence="17" type="ORF">QYT958_LOCUS21074</name>
    <name evidence="18" type="ORF">TOA249_LOCUS20910</name>
    <name evidence="16" type="ORF">UJA718_LOCUS17131</name>
</gene>
<evidence type="ECO:0000256" key="1">
    <source>
        <dbReference type="ARBA" id="ARBA00001970"/>
    </source>
</evidence>
<evidence type="ECO:0000256" key="5">
    <source>
        <dbReference type="ARBA" id="ARBA00022692"/>
    </source>
</evidence>
<dbReference type="InterPro" id="IPR006593">
    <property type="entry name" value="Cyt_b561/ferric_Rdtase_TM"/>
</dbReference>
<dbReference type="EMBL" id="CAJOBP010002739">
    <property type="protein sequence ID" value="CAF4371623.1"/>
    <property type="molecule type" value="Genomic_DNA"/>
</dbReference>
<keyword evidence="8 12" id="KW-1133">Transmembrane helix</keyword>
<dbReference type="Gene3D" id="4.10.60.30">
    <property type="entry name" value="Nanos, RNA-binding domain"/>
    <property type="match status" value="1"/>
</dbReference>
<keyword evidence="9" id="KW-0408">Iron</keyword>
<dbReference type="FunFam" id="1.20.120.1770:FF:000001">
    <property type="entry name" value="Cytochrome b reductase 1"/>
    <property type="match status" value="1"/>
</dbReference>
<dbReference type="GO" id="GO:0016491">
    <property type="term" value="F:oxidoreductase activity"/>
    <property type="evidence" value="ECO:0007669"/>
    <property type="project" value="InterPro"/>
</dbReference>
<evidence type="ECO:0000259" key="14">
    <source>
        <dbReference type="PROSITE" id="PS51522"/>
    </source>
</evidence>
<evidence type="ECO:0000256" key="9">
    <source>
        <dbReference type="ARBA" id="ARBA00023004"/>
    </source>
</evidence>
<evidence type="ECO:0008006" key="21">
    <source>
        <dbReference type="Google" id="ProtNLM"/>
    </source>
</evidence>
<dbReference type="Proteomes" id="UP000663848">
    <property type="component" value="Unassembled WGS sequence"/>
</dbReference>
<comment type="similarity">
    <text evidence="11">Belongs to the nanos family.</text>
</comment>
<evidence type="ECO:0000256" key="6">
    <source>
        <dbReference type="ARBA" id="ARBA00022723"/>
    </source>
</evidence>
<keyword evidence="11" id="KW-0862">Zinc</keyword>
<keyword evidence="5 12" id="KW-0812">Transmembrane</keyword>
<evidence type="ECO:0000256" key="2">
    <source>
        <dbReference type="ARBA" id="ARBA00004141"/>
    </source>
</evidence>
<dbReference type="InterPro" id="IPR024161">
    <property type="entry name" value="Znf_nanos-typ"/>
</dbReference>
<feature type="transmembrane region" description="Helical" evidence="12">
    <location>
        <begin position="605"/>
        <end position="626"/>
    </location>
</feature>
<keyword evidence="6" id="KW-0479">Metal-binding</keyword>
<dbReference type="AlphaFoldDB" id="A0A820CZA5"/>
<feature type="transmembrane region" description="Helical" evidence="12">
    <location>
        <begin position="647"/>
        <end position="668"/>
    </location>
</feature>
<protein>
    <recommendedName>
        <fullName evidence="21">Cytochrome b561 domain-containing protein</fullName>
    </recommendedName>
</protein>
<proteinExistence type="inferred from homology"/>
<evidence type="ECO:0000256" key="3">
    <source>
        <dbReference type="ARBA" id="ARBA00022448"/>
    </source>
</evidence>
<name>A0A820CZA5_9BILA</name>
<evidence type="ECO:0000256" key="8">
    <source>
        <dbReference type="ARBA" id="ARBA00022989"/>
    </source>
</evidence>
<keyword evidence="4" id="KW-0349">Heme</keyword>
<keyword evidence="10 12" id="KW-0472">Membrane</keyword>
<evidence type="ECO:0000256" key="7">
    <source>
        <dbReference type="ARBA" id="ARBA00022982"/>
    </source>
</evidence>
<dbReference type="EMBL" id="CAJOBR010003782">
    <property type="protein sequence ID" value="CAF4752310.1"/>
    <property type="molecule type" value="Genomic_DNA"/>
</dbReference>
<dbReference type="SMART" id="SM00665">
    <property type="entry name" value="B561"/>
    <property type="match status" value="1"/>
</dbReference>
<evidence type="ECO:0000313" key="16">
    <source>
        <dbReference type="EMBL" id="CAF4371623.1"/>
    </source>
</evidence>
<feature type="transmembrane region" description="Helical" evidence="12">
    <location>
        <begin position="489"/>
        <end position="511"/>
    </location>
</feature>
<feature type="transmembrane region" description="Helical" evidence="12">
    <location>
        <begin position="531"/>
        <end position="554"/>
    </location>
</feature>
<feature type="transmembrane region" description="Helical" evidence="12">
    <location>
        <begin position="680"/>
        <end position="699"/>
    </location>
</feature>
<evidence type="ECO:0000313" key="19">
    <source>
        <dbReference type="Proteomes" id="UP000663851"/>
    </source>
</evidence>
<dbReference type="EMBL" id="CAJOBO010000415">
    <property type="protein sequence ID" value="CAF4216153.1"/>
    <property type="molecule type" value="Genomic_DNA"/>
</dbReference>
<reference evidence="15" key="1">
    <citation type="submission" date="2021-02" db="EMBL/GenBank/DDBJ databases">
        <authorList>
            <person name="Nowell W R."/>
        </authorList>
    </citation>
    <scope>NUCLEOTIDE SEQUENCE</scope>
</reference>
<dbReference type="PANTHER" id="PTHR10106:SF0">
    <property type="entry name" value="LD36721P"/>
    <property type="match status" value="1"/>
</dbReference>
<evidence type="ECO:0000313" key="20">
    <source>
        <dbReference type="Proteomes" id="UP000663873"/>
    </source>
</evidence>
<dbReference type="GO" id="GO:0016020">
    <property type="term" value="C:membrane"/>
    <property type="evidence" value="ECO:0007669"/>
    <property type="project" value="UniProtKB-SubCell"/>
</dbReference>
<evidence type="ECO:0000256" key="11">
    <source>
        <dbReference type="PROSITE-ProRule" id="PRU00855"/>
    </source>
</evidence>
<accession>A0A820CZA5</accession>
<comment type="subcellular location">
    <subcellularLocation>
        <location evidence="2">Membrane</location>
        <topology evidence="2">Multi-pass membrane protein</topology>
    </subcellularLocation>
</comment>
<dbReference type="Pfam" id="PF03188">
    <property type="entry name" value="Cytochrom_B561"/>
    <property type="match status" value="1"/>
</dbReference>
<dbReference type="GO" id="GO:0003723">
    <property type="term" value="F:RNA binding"/>
    <property type="evidence" value="ECO:0007669"/>
    <property type="project" value="UniProtKB-UniRule"/>
</dbReference>
<comment type="caution">
    <text evidence="15">The sequence shown here is derived from an EMBL/GenBank/DDBJ whole genome shotgun (WGS) entry which is preliminary data.</text>
</comment>
<dbReference type="Pfam" id="PF05741">
    <property type="entry name" value="zf-nanos"/>
    <property type="match status" value="1"/>
</dbReference>
<dbReference type="GO" id="GO:0006417">
    <property type="term" value="P:regulation of translation"/>
    <property type="evidence" value="ECO:0007669"/>
    <property type="project" value="UniProtKB-UniRule"/>
</dbReference>
<keyword evidence="7" id="KW-0249">Electron transport</keyword>
<dbReference type="Proteomes" id="UP000663851">
    <property type="component" value="Unassembled WGS sequence"/>
</dbReference>